<dbReference type="InterPro" id="IPR020919">
    <property type="entry name" value="Ribosomal_protein_eS8_arc"/>
</dbReference>
<proteinExistence type="inferred from homology"/>
<dbReference type="GO" id="GO:1990904">
    <property type="term" value="C:ribonucleoprotein complex"/>
    <property type="evidence" value="ECO:0007669"/>
    <property type="project" value="UniProtKB-KW"/>
</dbReference>
<dbReference type="EMBL" id="CP002098">
    <property type="protein sequence ID" value="ADM26867.1"/>
    <property type="molecule type" value="Genomic_DNA"/>
</dbReference>
<evidence type="ECO:0000256" key="6">
    <source>
        <dbReference type="HAMAP-Rule" id="MF_00029"/>
    </source>
</evidence>
<dbReference type="GO" id="GO:0006412">
    <property type="term" value="P:translation"/>
    <property type="evidence" value="ECO:0007669"/>
    <property type="project" value="UniProtKB-UniRule"/>
</dbReference>
<gene>
    <name evidence="6" type="primary">rps8e</name>
    <name evidence="8" type="ordered locus">Igag_0014</name>
</gene>
<reference evidence="8 9" key="1">
    <citation type="journal article" date="2010" name="Stand. Genomic Sci.">
        <title>Complete genome sequence of Ignisphaera aggregans type strain (AQ1.S1).</title>
        <authorList>
            <person name="Goker M."/>
            <person name="Held B."/>
            <person name="Lapidus A."/>
            <person name="Nolan M."/>
            <person name="Spring S."/>
            <person name="Yasawong M."/>
            <person name="Lucas S."/>
            <person name="Glavina Del Rio T."/>
            <person name="Tice H."/>
            <person name="Cheng J.F."/>
            <person name="Goodwin L."/>
            <person name="Tapia R."/>
            <person name="Pitluck S."/>
            <person name="Liolios K."/>
            <person name="Ivanova N."/>
            <person name="Mavromatis K."/>
            <person name="Mikhailova N."/>
            <person name="Pati A."/>
            <person name="Chen A."/>
            <person name="Palaniappan K."/>
            <person name="Brambilla E."/>
            <person name="Land M."/>
            <person name="Hauser L."/>
            <person name="Chang Y.J."/>
            <person name="Jeffries C.D."/>
            <person name="Brettin T."/>
            <person name="Detter J.C."/>
            <person name="Han C."/>
            <person name="Rohde M."/>
            <person name="Sikorski J."/>
            <person name="Woyke T."/>
            <person name="Bristow J."/>
            <person name="Eisen J.A."/>
            <person name="Markowitz V."/>
            <person name="Hugenholtz P."/>
            <person name="Kyrpides N.C."/>
            <person name="Klenk H.P."/>
        </authorList>
    </citation>
    <scope>NUCLEOTIDE SEQUENCE [LARGE SCALE GENOMIC DNA]</scope>
    <source>
        <strain evidence="9">DSM 17230 / JCM 13409 / AQ1.S1</strain>
    </source>
</reference>
<dbReference type="Pfam" id="PF01201">
    <property type="entry name" value="Ribosomal_S8e"/>
    <property type="match status" value="1"/>
</dbReference>
<dbReference type="Proteomes" id="UP000001304">
    <property type="component" value="Chromosome"/>
</dbReference>
<dbReference type="CDD" id="cd11382">
    <property type="entry name" value="Ribosomal_S8e"/>
    <property type="match status" value="1"/>
</dbReference>
<accession>E0SP49</accession>
<organism evidence="8 9">
    <name type="scientific">Ignisphaera aggregans (strain DSM 17230 / JCM 13409 / AQ1.S1)</name>
    <dbReference type="NCBI Taxonomy" id="583356"/>
    <lineage>
        <taxon>Archaea</taxon>
        <taxon>Thermoproteota</taxon>
        <taxon>Thermoprotei</taxon>
        <taxon>Desulfurococcales</taxon>
        <taxon>Desulfurococcaceae</taxon>
        <taxon>Ignisphaera</taxon>
    </lineage>
</organism>
<sequence length="128" mass="14268">MGVYQGNDLRKISGGLKRPHRKHRKHEMGSYPTETKVSNKDIRVVERVFGGNKKVKLYYAATANVLDPKSKQFKKVRILSVVETPANRDFARRGIIVKGSIIQTEIGKAKVISRPGQDGVINAILIEG</sequence>
<dbReference type="AlphaFoldDB" id="E0SP49"/>
<evidence type="ECO:0000256" key="5">
    <source>
        <dbReference type="ARBA" id="ARBA00035277"/>
    </source>
</evidence>
<evidence type="ECO:0000313" key="9">
    <source>
        <dbReference type="Proteomes" id="UP000001304"/>
    </source>
</evidence>
<dbReference type="InterPro" id="IPR022309">
    <property type="entry name" value="Ribosomal_Se8/biogenesis_NSA2"/>
</dbReference>
<dbReference type="NCBIfam" id="TIGR00307">
    <property type="entry name" value="eS8"/>
    <property type="match status" value="1"/>
</dbReference>
<dbReference type="HAMAP" id="MF_00029">
    <property type="entry name" value="Ribosomal_eS8"/>
    <property type="match status" value="1"/>
</dbReference>
<evidence type="ECO:0000256" key="2">
    <source>
        <dbReference type="ARBA" id="ARBA00011458"/>
    </source>
</evidence>
<keyword evidence="3 6" id="KW-0689">Ribosomal protein</keyword>
<evidence type="ECO:0000256" key="1">
    <source>
        <dbReference type="ARBA" id="ARBA00005257"/>
    </source>
</evidence>
<dbReference type="InterPro" id="IPR001047">
    <property type="entry name" value="Ribosomal_eS8"/>
</dbReference>
<evidence type="ECO:0000256" key="4">
    <source>
        <dbReference type="ARBA" id="ARBA00023274"/>
    </source>
</evidence>
<feature type="region of interest" description="Disordered" evidence="7">
    <location>
        <begin position="1"/>
        <end position="36"/>
    </location>
</feature>
<dbReference type="FunFam" id="2.40.10.310:FF:000002">
    <property type="entry name" value="30S ribosomal protein S8e"/>
    <property type="match status" value="1"/>
</dbReference>
<evidence type="ECO:0000256" key="3">
    <source>
        <dbReference type="ARBA" id="ARBA00022980"/>
    </source>
</evidence>
<feature type="compositionally biased region" description="Basic residues" evidence="7">
    <location>
        <begin position="17"/>
        <end position="26"/>
    </location>
</feature>
<comment type="similarity">
    <text evidence="1 6">Belongs to the eukaryotic ribosomal protein eS8 family.</text>
</comment>
<evidence type="ECO:0000313" key="8">
    <source>
        <dbReference type="EMBL" id="ADM26867.1"/>
    </source>
</evidence>
<dbReference type="HOGENOM" id="CLU_080597_2_1_2"/>
<protein>
    <recommendedName>
        <fullName evidence="5 6">Small ribosomal subunit protein eS8</fullName>
    </recommendedName>
</protein>
<keyword evidence="9" id="KW-1185">Reference proteome</keyword>
<keyword evidence="4 6" id="KW-0687">Ribonucleoprotein</keyword>
<name>E0SP49_IGNAA</name>
<dbReference type="STRING" id="583356.Igag_0014"/>
<dbReference type="PANTHER" id="PTHR10394">
    <property type="entry name" value="40S RIBOSOMAL PROTEIN S8"/>
    <property type="match status" value="1"/>
</dbReference>
<evidence type="ECO:0000256" key="7">
    <source>
        <dbReference type="SAM" id="MobiDB-lite"/>
    </source>
</evidence>
<dbReference type="KEGG" id="iag:Igag_0014"/>
<comment type="subunit">
    <text evidence="2 6">Part of the 30S ribosomal subunit.</text>
</comment>
<dbReference type="Gene3D" id="2.40.10.310">
    <property type="match status" value="1"/>
</dbReference>
<dbReference type="GO" id="GO:0003735">
    <property type="term" value="F:structural constituent of ribosome"/>
    <property type="evidence" value="ECO:0007669"/>
    <property type="project" value="InterPro"/>
</dbReference>
<dbReference type="GO" id="GO:0005840">
    <property type="term" value="C:ribosome"/>
    <property type="evidence" value="ECO:0007669"/>
    <property type="project" value="UniProtKB-KW"/>
</dbReference>